<keyword evidence="2 6" id="KW-0689">Ribosomal protein</keyword>
<evidence type="ECO:0000313" key="6">
    <source>
        <dbReference type="EMBL" id="CEG11789.1"/>
    </source>
</evidence>
<gene>
    <name evidence="6" type="primary">rpl30p</name>
    <name evidence="6" type="ORF">MSIBF_A1680020</name>
</gene>
<dbReference type="Gene3D" id="3.30.1390.20">
    <property type="entry name" value="Ribosomal protein L30, ferredoxin-like fold domain"/>
    <property type="match status" value="2"/>
</dbReference>
<dbReference type="PANTHER" id="PTHR11524">
    <property type="entry name" value="60S RIBOSOMAL PROTEIN L7"/>
    <property type="match status" value="1"/>
</dbReference>
<dbReference type="HAMAP" id="MF_01371_A">
    <property type="entry name" value="Ribosomal_uL30_A"/>
    <property type="match status" value="1"/>
</dbReference>
<evidence type="ECO:0000259" key="5">
    <source>
        <dbReference type="Pfam" id="PF00327"/>
    </source>
</evidence>
<sequence>MKVAVVRVRGTVNVDGRIKTTLDLLKIKYKNNCNVVELDETYKGMLNKVKDYVAYGQIDKETFKEMLLKRGEILQNKTKEKIKDTKDSKKETIKINDETIKSLSQNFKSVDEFVDAFFENKAKLSDINLKLPFRLTPPAKGFERKGIKIPYTMGGALGNRETAINGLLKRMI</sequence>
<dbReference type="InterPro" id="IPR039699">
    <property type="entry name" value="Ribosomal_uL30"/>
</dbReference>
<dbReference type="EMBL" id="CCXY01000077">
    <property type="protein sequence ID" value="CEG11789.1"/>
    <property type="molecule type" value="Genomic_DNA"/>
</dbReference>
<dbReference type="GO" id="GO:0006412">
    <property type="term" value="P:translation"/>
    <property type="evidence" value="ECO:0007669"/>
    <property type="project" value="InterPro"/>
</dbReference>
<keyword evidence="3" id="KW-0687">Ribonucleoprotein</keyword>
<dbReference type="InterPro" id="IPR035808">
    <property type="entry name" value="Ribosomal_uL30_euk_arc"/>
</dbReference>
<dbReference type="GO" id="GO:0000463">
    <property type="term" value="P:maturation of LSU-rRNA from tricistronic rRNA transcript (SSU-rRNA, 5.8S rRNA, LSU-rRNA)"/>
    <property type="evidence" value="ECO:0007669"/>
    <property type="project" value="TreeGrafter"/>
</dbReference>
<evidence type="ECO:0000256" key="1">
    <source>
        <dbReference type="ARBA" id="ARBA00007594"/>
    </source>
</evidence>
<dbReference type="InterPro" id="IPR016082">
    <property type="entry name" value="Ribosomal_uL30_ferredoxin-like"/>
</dbReference>
<dbReference type="AlphaFoldDB" id="A0A098E8E0"/>
<dbReference type="Pfam" id="PF00327">
    <property type="entry name" value="Ribosomal_L30"/>
    <property type="match status" value="1"/>
</dbReference>
<dbReference type="SUPFAM" id="SSF55129">
    <property type="entry name" value="Ribosomal protein L30p/L7e"/>
    <property type="match status" value="1"/>
</dbReference>
<dbReference type="InterPro" id="IPR036919">
    <property type="entry name" value="Ribo_uL30_ferredoxin-like_sf"/>
</dbReference>
<dbReference type="PANTHER" id="PTHR11524:SF16">
    <property type="entry name" value="LARGE RIBOSOMAL SUBUNIT PROTEIN UL30"/>
    <property type="match status" value="1"/>
</dbReference>
<name>A0A098E8E0_9ZZZZ</name>
<dbReference type="GO" id="GO:0022625">
    <property type="term" value="C:cytosolic large ribosomal subunit"/>
    <property type="evidence" value="ECO:0007669"/>
    <property type="project" value="TreeGrafter"/>
</dbReference>
<dbReference type="InterPro" id="IPR005997">
    <property type="entry name" value="Ribosomal_uL30_arc"/>
</dbReference>
<dbReference type="GO" id="GO:0003735">
    <property type="term" value="F:structural constituent of ribosome"/>
    <property type="evidence" value="ECO:0007669"/>
    <property type="project" value="InterPro"/>
</dbReference>
<evidence type="ECO:0000256" key="2">
    <source>
        <dbReference type="ARBA" id="ARBA00022980"/>
    </source>
</evidence>
<dbReference type="CDD" id="cd01657">
    <property type="entry name" value="Ribosomal_L7_archeal_euk"/>
    <property type="match status" value="1"/>
</dbReference>
<dbReference type="GO" id="GO:0003723">
    <property type="term" value="F:RNA binding"/>
    <property type="evidence" value="ECO:0007669"/>
    <property type="project" value="TreeGrafter"/>
</dbReference>
<organism evidence="6">
    <name type="scientific">groundwater metagenome</name>
    <dbReference type="NCBI Taxonomy" id="717931"/>
    <lineage>
        <taxon>unclassified sequences</taxon>
        <taxon>metagenomes</taxon>
        <taxon>ecological metagenomes</taxon>
    </lineage>
</organism>
<proteinExistence type="inferred from homology"/>
<evidence type="ECO:0000256" key="3">
    <source>
        <dbReference type="ARBA" id="ARBA00023274"/>
    </source>
</evidence>
<protein>
    <recommendedName>
        <fullName evidence="4">50S ribosomal protein L30</fullName>
    </recommendedName>
</protein>
<evidence type="ECO:0000256" key="4">
    <source>
        <dbReference type="ARBA" id="ARBA00035492"/>
    </source>
</evidence>
<accession>A0A098E8E0</accession>
<feature type="domain" description="Large ribosomal subunit protein uL30-like ferredoxin-like fold" evidence="5">
    <location>
        <begin position="4"/>
        <end position="53"/>
    </location>
</feature>
<reference evidence="6" key="1">
    <citation type="submission" date="2014-09" db="EMBL/GenBank/DDBJ databases">
        <authorList>
            <person name="Probst J Alexander"/>
        </authorList>
    </citation>
    <scope>NUCLEOTIDE SEQUENCE</scope>
</reference>
<comment type="similarity">
    <text evidence="1">Belongs to the universal ribosomal protein uL30 family.</text>
</comment>